<dbReference type="Pfam" id="PF05133">
    <property type="entry name" value="SPP1_portal"/>
    <property type="match status" value="1"/>
</dbReference>
<dbReference type="InterPro" id="IPR021145">
    <property type="entry name" value="Portal_protein_SPP1_Gp6-like"/>
</dbReference>
<dbReference type="Proteomes" id="UP000198741">
    <property type="component" value="Chromosome I"/>
</dbReference>
<protein>
    <submittedName>
        <fullName evidence="1">Phage portal protein, SPP1 Gp6-like</fullName>
    </submittedName>
</protein>
<dbReference type="AlphaFoldDB" id="A0A1H0PXV6"/>
<reference evidence="1 2" key="1">
    <citation type="submission" date="2016-10" db="EMBL/GenBank/DDBJ databases">
        <authorList>
            <person name="de Groot N.N."/>
        </authorList>
    </citation>
    <scope>NUCLEOTIDE SEQUENCE [LARGE SCALE GENOMIC DNA]</scope>
    <source>
        <strain evidence="2">P4-7,KCTC 19426,CECT 7604</strain>
    </source>
</reference>
<accession>A0A1H0PXV6</accession>
<sequence>MILTPSLSVSKTTESSPSQVVGLTDDELGLFMRLGSTIIGKAGKNRRKRALYDLRHEFKHIGIAVPPQFQGIEAVAGWPAMAVDVLNEGLRAETLRVPSGADLGLGQMWTENNLTAESTMAHADCFIYGPSFAALSAGVTAHEPEVLVSIESPTSTAAIWNRRERRVTAGLLLDTDDTGTVTGASLMLPDQTITLGDRDGKLTVLDRRVHNLDAVLLVPLVNNPRTDRPWGRSEINRAVIAFTAGATRTMLGAELAREFFGSPQRAVLGADEDTFKRADGSKVSPWEAYLGRFLALARDEDGNLPTVQQFAAASPQPYFDQIRMYSQLFSGETAIPASYLGFVTENPSSAEAIDAAQARMVIRRKNRALGFGASWANVGRLSLLIRDGSIPDEARAISTVWMEFGTPTPAATTDQVIKKVQANILPADSDVTLEELGYSPETIERIHSDRRRGEAAGLISSLSTLAANSAPATPAAAPVVAPADSGAAPTA</sequence>
<evidence type="ECO:0000313" key="2">
    <source>
        <dbReference type="Proteomes" id="UP000198741"/>
    </source>
</evidence>
<keyword evidence="2" id="KW-1185">Reference proteome</keyword>
<evidence type="ECO:0000313" key="1">
    <source>
        <dbReference type="EMBL" id="SDP09650.1"/>
    </source>
</evidence>
<dbReference type="EMBL" id="LT629710">
    <property type="protein sequence ID" value="SDP09650.1"/>
    <property type="molecule type" value="Genomic_DNA"/>
</dbReference>
<gene>
    <name evidence="1" type="ORF">SAMN04515671_2927</name>
</gene>
<name>A0A1H0PXV6_9ACTN</name>
<proteinExistence type="predicted"/>
<dbReference type="STRING" id="1090615.SAMN04515671_2927"/>
<organism evidence="1 2">
    <name type="scientific">Nakamurella panacisegetis</name>
    <dbReference type="NCBI Taxonomy" id="1090615"/>
    <lineage>
        <taxon>Bacteria</taxon>
        <taxon>Bacillati</taxon>
        <taxon>Actinomycetota</taxon>
        <taxon>Actinomycetes</taxon>
        <taxon>Nakamurellales</taxon>
        <taxon>Nakamurellaceae</taxon>
        <taxon>Nakamurella</taxon>
    </lineage>
</organism>